<dbReference type="InterPro" id="IPR032675">
    <property type="entry name" value="LRR_dom_sf"/>
</dbReference>
<feature type="chain" id="PRO_5043585128" evidence="1">
    <location>
        <begin position="18"/>
        <end position="340"/>
    </location>
</feature>
<sequence length="340" mass="37994">MLIQWFGFFFGHPIILCVVSVTNETVSDLSNASDFKKFKEILVQGKIFYILNVQKDSFLPRGSLSGLNVSGLVVDDPHFLGFEEEAFEGVVRLDNVFVMRSSATADISGGAQPARPASDQVPLIPQQLHRVRRAGRIPGHGWSNILGHLSQPADTPPPDLFKPWTKLDTVELSHNQLLHVDQLFFRTNPKEIFLGHNNLTDLDSVLHPGMYNVGQLDLSHNPFTRVTENSFNGKFLPTSLDLGSRTLTKTSPLRSYSSVMQFNISSSSLTPSRHLDCLGAFLICLAYTGTVHTPSYKAKALPRDDAAYLTTNESKTSLKNHFKRKRCYKMKHTVLKNLLN</sequence>
<proteinExistence type="predicted"/>
<gene>
    <name evidence="2" type="primary">AVEN_239170_1</name>
    <name evidence="2" type="ORF">CEXT_170991</name>
</gene>
<keyword evidence="3" id="KW-1185">Reference proteome</keyword>
<keyword evidence="1" id="KW-0732">Signal</keyword>
<dbReference type="Proteomes" id="UP001054945">
    <property type="component" value="Unassembled WGS sequence"/>
</dbReference>
<protein>
    <submittedName>
        <fullName evidence="2">Uncharacterized protein</fullName>
    </submittedName>
</protein>
<organism evidence="2 3">
    <name type="scientific">Caerostris extrusa</name>
    <name type="common">Bark spider</name>
    <name type="synonym">Caerostris bankana</name>
    <dbReference type="NCBI Taxonomy" id="172846"/>
    <lineage>
        <taxon>Eukaryota</taxon>
        <taxon>Metazoa</taxon>
        <taxon>Ecdysozoa</taxon>
        <taxon>Arthropoda</taxon>
        <taxon>Chelicerata</taxon>
        <taxon>Arachnida</taxon>
        <taxon>Araneae</taxon>
        <taxon>Araneomorphae</taxon>
        <taxon>Entelegynae</taxon>
        <taxon>Araneoidea</taxon>
        <taxon>Araneidae</taxon>
        <taxon>Caerostris</taxon>
    </lineage>
</organism>
<dbReference type="AlphaFoldDB" id="A0AAV4XUA6"/>
<evidence type="ECO:0000256" key="1">
    <source>
        <dbReference type="SAM" id="SignalP"/>
    </source>
</evidence>
<dbReference type="SUPFAM" id="SSF52058">
    <property type="entry name" value="L domain-like"/>
    <property type="match status" value="1"/>
</dbReference>
<evidence type="ECO:0000313" key="2">
    <source>
        <dbReference type="EMBL" id="GIY98319.1"/>
    </source>
</evidence>
<name>A0AAV4XUA6_CAEEX</name>
<evidence type="ECO:0000313" key="3">
    <source>
        <dbReference type="Proteomes" id="UP001054945"/>
    </source>
</evidence>
<comment type="caution">
    <text evidence="2">The sequence shown here is derived from an EMBL/GenBank/DDBJ whole genome shotgun (WGS) entry which is preliminary data.</text>
</comment>
<dbReference type="Gene3D" id="3.80.10.10">
    <property type="entry name" value="Ribonuclease Inhibitor"/>
    <property type="match status" value="1"/>
</dbReference>
<feature type="signal peptide" evidence="1">
    <location>
        <begin position="1"/>
        <end position="17"/>
    </location>
</feature>
<dbReference type="EMBL" id="BPLR01018280">
    <property type="protein sequence ID" value="GIY98319.1"/>
    <property type="molecule type" value="Genomic_DNA"/>
</dbReference>
<accession>A0AAV4XUA6</accession>
<reference evidence="2 3" key="1">
    <citation type="submission" date="2021-06" db="EMBL/GenBank/DDBJ databases">
        <title>Caerostris extrusa draft genome.</title>
        <authorList>
            <person name="Kono N."/>
            <person name="Arakawa K."/>
        </authorList>
    </citation>
    <scope>NUCLEOTIDE SEQUENCE [LARGE SCALE GENOMIC DNA]</scope>
</reference>